<dbReference type="SUPFAM" id="SSF141868">
    <property type="entry name" value="EAL domain-like"/>
    <property type="match status" value="1"/>
</dbReference>
<dbReference type="Proteomes" id="UP000095200">
    <property type="component" value="Unassembled WGS sequence"/>
</dbReference>
<evidence type="ECO:0000313" key="4">
    <source>
        <dbReference type="Proteomes" id="UP000095200"/>
    </source>
</evidence>
<evidence type="ECO:0000313" key="3">
    <source>
        <dbReference type="EMBL" id="GAU08774.1"/>
    </source>
</evidence>
<proteinExistence type="predicted"/>
<dbReference type="Pfam" id="PF00563">
    <property type="entry name" value="EAL"/>
    <property type="match status" value="1"/>
</dbReference>
<dbReference type="PANTHER" id="PTHR33525">
    <property type="match status" value="1"/>
</dbReference>
<accession>A0A194AJ56</accession>
<dbReference type="SMART" id="SM00052">
    <property type="entry name" value="EAL"/>
    <property type="match status" value="1"/>
</dbReference>
<dbReference type="EMBL" id="BDFE01000015">
    <property type="protein sequence ID" value="GAU08774.1"/>
    <property type="molecule type" value="Genomic_DNA"/>
</dbReference>
<organism evidence="3 4">
    <name type="scientific">Desulfoplanes formicivorans</name>
    <dbReference type="NCBI Taxonomy" id="1592317"/>
    <lineage>
        <taxon>Bacteria</taxon>
        <taxon>Pseudomonadati</taxon>
        <taxon>Thermodesulfobacteriota</taxon>
        <taxon>Desulfovibrionia</taxon>
        <taxon>Desulfovibrionales</taxon>
        <taxon>Desulfoplanaceae</taxon>
        <taxon>Desulfoplanes</taxon>
    </lineage>
</organism>
<keyword evidence="4" id="KW-1185">Reference proteome</keyword>
<dbReference type="STRING" id="1592317.DPF_1490"/>
<dbReference type="PROSITE" id="PS51833">
    <property type="entry name" value="HDOD"/>
    <property type="match status" value="1"/>
</dbReference>
<dbReference type="AlphaFoldDB" id="A0A194AJ56"/>
<dbReference type="InterPro" id="IPR013976">
    <property type="entry name" value="HDOD"/>
</dbReference>
<protein>
    <submittedName>
        <fullName evidence="3">Diguanylate phosphodiesterase</fullName>
    </submittedName>
</protein>
<dbReference type="InterPro" id="IPR035919">
    <property type="entry name" value="EAL_sf"/>
</dbReference>
<evidence type="ECO:0000259" key="1">
    <source>
        <dbReference type="PROSITE" id="PS50883"/>
    </source>
</evidence>
<dbReference type="Gene3D" id="3.20.20.450">
    <property type="entry name" value="EAL domain"/>
    <property type="match status" value="1"/>
</dbReference>
<name>A0A194AJ56_9BACT</name>
<dbReference type="SUPFAM" id="SSF109604">
    <property type="entry name" value="HD-domain/PDEase-like"/>
    <property type="match status" value="1"/>
</dbReference>
<sequence>MQAPAACEPIFVARQPIFTSNRELWGYELLFRNGQSLDVARCPSSELATHQVIADGYQLAVPGIAPGIKVCINFPRDLLLEELPLALPPETSVIEILEDTRVDDELMERVRMFRENGYIISLDDFVGQPHLQPLVRLSDVIKVDVLAIDRDSLEDLVQRLKVLPCTLLAEKVETMDMFFATQKMGFELFQGFFFSRPVVIPGFKLASSQLSRVKLLAALSQDDWEMNQLADIIKGDVGLSYRLLQFINSAHFCFPNVISSILGALNLLGRRKALLWLRVTIFADLGSSCAAKELIWLSVYRARFLELMAEVQPTILPPDAMFIMGLFSFLDVMLRQPMPELLERVTLEDKLKQAILDPFGSGCVWVHFLHALEHARWEECDQLLQQAGVDAATVARISAHALAWTGAMLGHDGPSGPDPEAVSE</sequence>
<evidence type="ECO:0000259" key="2">
    <source>
        <dbReference type="PROSITE" id="PS51833"/>
    </source>
</evidence>
<dbReference type="PANTHER" id="PTHR33525:SF4">
    <property type="entry name" value="CYCLIC DI-GMP PHOSPHODIESTERASE CDGJ"/>
    <property type="match status" value="1"/>
</dbReference>
<dbReference type="Pfam" id="PF08668">
    <property type="entry name" value="HDOD"/>
    <property type="match status" value="1"/>
</dbReference>
<feature type="domain" description="EAL" evidence="1">
    <location>
        <begin position="1"/>
        <end position="211"/>
    </location>
</feature>
<dbReference type="InterPro" id="IPR014408">
    <property type="entry name" value="dGMP_Pdiesterase_EAL/HD-GYP"/>
</dbReference>
<reference evidence="4" key="1">
    <citation type="submission" date="2016-06" db="EMBL/GenBank/DDBJ databases">
        <title>Draft genome sequence of Desulfoplanes formicivorans strain Pf12B.</title>
        <authorList>
            <person name="Watanabe M."/>
            <person name="Kojima H."/>
            <person name="Fukui M."/>
        </authorList>
    </citation>
    <scope>NUCLEOTIDE SEQUENCE [LARGE SCALE GENOMIC DNA]</scope>
    <source>
        <strain evidence="4">Pf12B</strain>
    </source>
</reference>
<dbReference type="PIRSF" id="PIRSF003180">
    <property type="entry name" value="DiGMPpdiest_YuxH"/>
    <property type="match status" value="1"/>
</dbReference>
<dbReference type="InterPro" id="IPR052340">
    <property type="entry name" value="RNase_Y/CdgJ"/>
</dbReference>
<comment type="caution">
    <text evidence="3">The sequence shown here is derived from an EMBL/GenBank/DDBJ whole genome shotgun (WGS) entry which is preliminary data.</text>
</comment>
<feature type="domain" description="HDOD" evidence="2">
    <location>
        <begin position="205"/>
        <end position="403"/>
    </location>
</feature>
<dbReference type="PROSITE" id="PS50883">
    <property type="entry name" value="EAL"/>
    <property type="match status" value="1"/>
</dbReference>
<dbReference type="Gene3D" id="1.10.3210.10">
    <property type="entry name" value="Hypothetical protein af1432"/>
    <property type="match status" value="1"/>
</dbReference>
<dbReference type="InterPro" id="IPR001633">
    <property type="entry name" value="EAL_dom"/>
</dbReference>
<gene>
    <name evidence="3" type="ORF">DPF_1490</name>
</gene>